<dbReference type="InterPro" id="IPR036116">
    <property type="entry name" value="FN3_sf"/>
</dbReference>
<protein>
    <recommendedName>
        <fullName evidence="3">Fibronectin type-III domain-containing protein</fullName>
    </recommendedName>
</protein>
<accession>A0AAW0WIP7</accession>
<feature type="non-terminal residue" evidence="4">
    <location>
        <position position="1"/>
    </location>
</feature>
<evidence type="ECO:0000313" key="5">
    <source>
        <dbReference type="Proteomes" id="UP001445076"/>
    </source>
</evidence>
<dbReference type="InterPro" id="IPR013783">
    <property type="entry name" value="Ig-like_fold"/>
</dbReference>
<dbReference type="PROSITE" id="PS50853">
    <property type="entry name" value="FN3"/>
    <property type="match status" value="1"/>
</dbReference>
<feature type="region of interest" description="Disordered" evidence="1">
    <location>
        <begin position="170"/>
        <end position="258"/>
    </location>
</feature>
<dbReference type="InterPro" id="IPR003961">
    <property type="entry name" value="FN3_dom"/>
</dbReference>
<feature type="compositionally biased region" description="Low complexity" evidence="1">
    <location>
        <begin position="218"/>
        <end position="230"/>
    </location>
</feature>
<evidence type="ECO:0000256" key="1">
    <source>
        <dbReference type="SAM" id="MobiDB-lite"/>
    </source>
</evidence>
<dbReference type="AlphaFoldDB" id="A0AAW0WIP7"/>
<dbReference type="EMBL" id="JARKIK010000080">
    <property type="protein sequence ID" value="KAK8726014.1"/>
    <property type="molecule type" value="Genomic_DNA"/>
</dbReference>
<keyword evidence="2" id="KW-1133">Transmembrane helix</keyword>
<dbReference type="Proteomes" id="UP001445076">
    <property type="component" value="Unassembled WGS sequence"/>
</dbReference>
<dbReference type="SUPFAM" id="SSF49265">
    <property type="entry name" value="Fibronectin type III"/>
    <property type="match status" value="1"/>
</dbReference>
<dbReference type="SMART" id="SM00060">
    <property type="entry name" value="FN3"/>
    <property type="match status" value="1"/>
</dbReference>
<feature type="domain" description="Fibronectin type-III" evidence="3">
    <location>
        <begin position="27"/>
        <end position="120"/>
    </location>
</feature>
<keyword evidence="2" id="KW-0812">Transmembrane</keyword>
<evidence type="ECO:0000313" key="4">
    <source>
        <dbReference type="EMBL" id="KAK8726014.1"/>
    </source>
</evidence>
<comment type="caution">
    <text evidence="4">The sequence shown here is derived from an EMBL/GenBank/DDBJ whole genome shotgun (WGS) entry which is preliminary data.</text>
</comment>
<organism evidence="4 5">
    <name type="scientific">Cherax quadricarinatus</name>
    <name type="common">Australian red claw crayfish</name>
    <dbReference type="NCBI Taxonomy" id="27406"/>
    <lineage>
        <taxon>Eukaryota</taxon>
        <taxon>Metazoa</taxon>
        <taxon>Ecdysozoa</taxon>
        <taxon>Arthropoda</taxon>
        <taxon>Crustacea</taxon>
        <taxon>Multicrustacea</taxon>
        <taxon>Malacostraca</taxon>
        <taxon>Eumalacostraca</taxon>
        <taxon>Eucarida</taxon>
        <taxon>Decapoda</taxon>
        <taxon>Pleocyemata</taxon>
        <taxon>Astacidea</taxon>
        <taxon>Parastacoidea</taxon>
        <taxon>Parastacidae</taxon>
        <taxon>Cherax</taxon>
    </lineage>
</organism>
<feature type="transmembrane region" description="Helical" evidence="2">
    <location>
        <begin position="135"/>
        <end position="159"/>
    </location>
</feature>
<dbReference type="Gene3D" id="2.60.40.10">
    <property type="entry name" value="Immunoglobulins"/>
    <property type="match status" value="1"/>
</dbReference>
<name>A0AAW0WIP7_CHEQU</name>
<proteinExistence type="predicted"/>
<reference evidence="4 5" key="1">
    <citation type="journal article" date="2024" name="BMC Genomics">
        <title>Genome assembly of redclaw crayfish (Cherax quadricarinatus) provides insights into its immune adaptation and hypoxia tolerance.</title>
        <authorList>
            <person name="Liu Z."/>
            <person name="Zheng J."/>
            <person name="Li H."/>
            <person name="Fang K."/>
            <person name="Wang S."/>
            <person name="He J."/>
            <person name="Zhou D."/>
            <person name="Weng S."/>
            <person name="Chi M."/>
            <person name="Gu Z."/>
            <person name="He J."/>
            <person name="Li F."/>
            <person name="Wang M."/>
        </authorList>
    </citation>
    <scope>NUCLEOTIDE SEQUENCE [LARGE SCALE GENOMIC DNA]</scope>
    <source>
        <strain evidence="4">ZL_2023a</strain>
    </source>
</reference>
<evidence type="ECO:0000256" key="2">
    <source>
        <dbReference type="SAM" id="Phobius"/>
    </source>
</evidence>
<dbReference type="CDD" id="cd00063">
    <property type="entry name" value="FN3"/>
    <property type="match status" value="1"/>
</dbReference>
<keyword evidence="2" id="KW-0472">Membrane</keyword>
<dbReference type="PANTHER" id="PTHR23278">
    <property type="entry name" value="SIDESTEP PROTEIN"/>
    <property type="match status" value="1"/>
</dbReference>
<gene>
    <name evidence="4" type="ORF">OTU49_010335</name>
</gene>
<dbReference type="PANTHER" id="PTHR23278:SF19">
    <property type="entry name" value="OBSCURIN"/>
    <property type="match status" value="1"/>
</dbReference>
<keyword evidence="5" id="KW-1185">Reference proteome</keyword>
<evidence type="ECO:0000259" key="3">
    <source>
        <dbReference type="PROSITE" id="PS50853"/>
    </source>
</evidence>
<sequence>GILSCWATNTVGTQADPCQFTVLEAGPPERVEDCQLVNHTGGTLEVRCSPGNDGGLPQWFVGRVYDATTHTLLDTLEEAVPRFQVGGLTPGQDYLITITAINEKGASEPEEIDAIRLKVAEKRMGEVSSVGVSPLVGVFIGLVGGFVGLLLLGVSLTLLRSYRCRCLRPTESGRDAGGVGPPSPTTKTTPTTPVHHPQSDPQAGPDVLISATLERVPSSSTTSRARVVSSYGGDDNTQDDTQSMAPPALWPSRMSSSV</sequence>